<feature type="region of interest" description="Disordered" evidence="1">
    <location>
        <begin position="92"/>
        <end position="125"/>
    </location>
</feature>
<sequence length="168" mass="18434">MIRHLSHRRYLSGAIGGGDDDECCDGVYVLPLATPPVVIIILLISSSSSSSSSFSSADAMTWGRYDEHRCGWGYYICPLLRRTVVTADAADHNGRRRTARMPRGSGTGRNPEIPEETGSRDGGWNGVRHHHGQFQLFPPSMMNQQPSTIPGVCIHTVQCWVSVLLRVG</sequence>
<evidence type="ECO:0000313" key="2">
    <source>
        <dbReference type="EMBL" id="TGZ78792.1"/>
    </source>
</evidence>
<dbReference type="Proteomes" id="UP000298138">
    <property type="component" value="Unassembled WGS sequence"/>
</dbReference>
<name>A0A4S2MNT3_9PEZI</name>
<organism evidence="2 3">
    <name type="scientific">Ascodesmis nigricans</name>
    <dbReference type="NCBI Taxonomy" id="341454"/>
    <lineage>
        <taxon>Eukaryota</taxon>
        <taxon>Fungi</taxon>
        <taxon>Dikarya</taxon>
        <taxon>Ascomycota</taxon>
        <taxon>Pezizomycotina</taxon>
        <taxon>Pezizomycetes</taxon>
        <taxon>Pezizales</taxon>
        <taxon>Ascodesmidaceae</taxon>
        <taxon>Ascodesmis</taxon>
    </lineage>
</organism>
<keyword evidence="3" id="KW-1185">Reference proteome</keyword>
<evidence type="ECO:0000256" key="1">
    <source>
        <dbReference type="SAM" id="MobiDB-lite"/>
    </source>
</evidence>
<gene>
    <name evidence="2" type="ORF">EX30DRAFT_342836</name>
</gene>
<reference evidence="2 3" key="1">
    <citation type="submission" date="2019-04" db="EMBL/GenBank/DDBJ databases">
        <title>Comparative genomics and transcriptomics to analyze fruiting body development in filamentous ascomycetes.</title>
        <authorList>
            <consortium name="DOE Joint Genome Institute"/>
            <person name="Lutkenhaus R."/>
            <person name="Traeger S."/>
            <person name="Breuer J."/>
            <person name="Kuo A."/>
            <person name="Lipzen A."/>
            <person name="Pangilinan J."/>
            <person name="Dilworth D."/>
            <person name="Sandor L."/>
            <person name="Poggeler S."/>
            <person name="Barry K."/>
            <person name="Grigoriev I.V."/>
            <person name="Nowrousian M."/>
        </authorList>
    </citation>
    <scope>NUCLEOTIDE SEQUENCE [LARGE SCALE GENOMIC DNA]</scope>
    <source>
        <strain evidence="2 3">CBS 389.68</strain>
    </source>
</reference>
<evidence type="ECO:0000313" key="3">
    <source>
        <dbReference type="Proteomes" id="UP000298138"/>
    </source>
</evidence>
<accession>A0A4S2MNT3</accession>
<dbReference type="AlphaFoldDB" id="A0A4S2MNT3"/>
<dbReference type="EMBL" id="ML220137">
    <property type="protein sequence ID" value="TGZ78792.1"/>
    <property type="molecule type" value="Genomic_DNA"/>
</dbReference>
<proteinExistence type="predicted"/>
<dbReference type="InParanoid" id="A0A4S2MNT3"/>
<protein>
    <submittedName>
        <fullName evidence="2">Uncharacterized protein</fullName>
    </submittedName>
</protein>